<dbReference type="KEGG" id="aprs:BI364_13850"/>
<reference evidence="2" key="1">
    <citation type="submission" date="2016-09" db="EMBL/GenBank/DDBJ databases">
        <title>Acidihalobacter prosperus F5.</title>
        <authorList>
            <person name="Khaleque H.N."/>
            <person name="Ramsay J.P."/>
            <person name="Kaksonen A.H."/>
            <person name="Boxall N.J."/>
            <person name="Watkin E.L.J."/>
        </authorList>
    </citation>
    <scope>NUCLEOTIDE SEQUENCE [LARGE SCALE GENOMIC DNA]</scope>
    <source>
        <strain evidence="2">F5</strain>
    </source>
</reference>
<dbReference type="InterPro" id="IPR011990">
    <property type="entry name" value="TPR-like_helical_dom_sf"/>
</dbReference>
<dbReference type="Pfam" id="PF13432">
    <property type="entry name" value="TPR_16"/>
    <property type="match status" value="2"/>
</dbReference>
<evidence type="ECO:0000313" key="2">
    <source>
        <dbReference type="Proteomes" id="UP000095401"/>
    </source>
</evidence>
<dbReference type="Proteomes" id="UP000095401">
    <property type="component" value="Chromosome"/>
</dbReference>
<dbReference type="SUPFAM" id="SSF48452">
    <property type="entry name" value="TPR-like"/>
    <property type="match status" value="1"/>
</dbReference>
<dbReference type="EMBL" id="CP017415">
    <property type="protein sequence ID" value="AOU98894.1"/>
    <property type="molecule type" value="Genomic_DNA"/>
</dbReference>
<dbReference type="SUPFAM" id="SSF56935">
    <property type="entry name" value="Porins"/>
    <property type="match status" value="1"/>
</dbReference>
<accession>A0A1D8IR84</accession>
<protein>
    <submittedName>
        <fullName evidence="1">Uncharacterized protein</fullName>
    </submittedName>
</protein>
<keyword evidence="2" id="KW-1185">Reference proteome</keyword>
<evidence type="ECO:0000313" key="1">
    <source>
        <dbReference type="EMBL" id="AOU98894.1"/>
    </source>
</evidence>
<sequence length="422" mass="47162">MSIGTAEASPGIAAFEKGVSAFRLGDYEAALSAFLKARESGIDSTNLRYDLGSTYFKLGRYREAESEFETLSREPALAALAHYNLGLIALSERRKATAESEFKLAAASAHSEKIKALAYEQLIRLNPKSVRGAARWVGFANLGGGYDNNVSLLSRSNLIAAAGQGSYFAQFLAGAIGQLQGTPDHGLRLISTVYHVSYPSLNTYNQTLLRLGLAYRRPVTGWSTEVAGYVNYSYLHGAAFEQFNSLDLRAWHPLGDAWTVRLRYRYSHITGIAPYAYLTGGQQQLGIQTRWRPSQLDLRLGYEVELNNRADLNVGNQFYSASPTRHEVYVRANWPATLRTKIFLHASYQHSRYNSPDISLSGGALVSKTRVDDRYLESIGAQYRLSTGWYLVGEYQHTHANSTFGIYSYRSDRYSLQLEHYF</sequence>
<proteinExistence type="predicted"/>
<dbReference type="Gene3D" id="1.25.40.10">
    <property type="entry name" value="Tetratricopeptide repeat domain"/>
    <property type="match status" value="1"/>
</dbReference>
<dbReference type="AlphaFoldDB" id="A0A1D8IR84"/>
<gene>
    <name evidence="1" type="ORF">BI364_13850</name>
</gene>
<name>A0A1D8IR84_9GAMM</name>
<organism evidence="1 2">
    <name type="scientific">Acidihalobacter yilgarnensis</name>
    <dbReference type="NCBI Taxonomy" id="2819280"/>
    <lineage>
        <taxon>Bacteria</taxon>
        <taxon>Pseudomonadati</taxon>
        <taxon>Pseudomonadota</taxon>
        <taxon>Gammaproteobacteria</taxon>
        <taxon>Chromatiales</taxon>
        <taxon>Ectothiorhodospiraceae</taxon>
        <taxon>Acidihalobacter</taxon>
    </lineage>
</organism>